<evidence type="ECO:0000259" key="6">
    <source>
        <dbReference type="PROSITE" id="PS51387"/>
    </source>
</evidence>
<reference evidence="7" key="2">
    <citation type="journal article" date="2023" name="IMA Fungus">
        <title>Comparative genomic study of the Penicillium genus elucidates a diverse pangenome and 15 lateral gene transfer events.</title>
        <authorList>
            <person name="Petersen C."/>
            <person name="Sorensen T."/>
            <person name="Nielsen M.R."/>
            <person name="Sondergaard T.E."/>
            <person name="Sorensen J.L."/>
            <person name="Fitzpatrick D.A."/>
            <person name="Frisvad J.C."/>
            <person name="Nielsen K.L."/>
        </authorList>
    </citation>
    <scope>NUCLEOTIDE SEQUENCE</scope>
    <source>
        <strain evidence="7">IBT 29864</strain>
    </source>
</reference>
<evidence type="ECO:0000256" key="5">
    <source>
        <dbReference type="ARBA" id="ARBA00023002"/>
    </source>
</evidence>
<comment type="caution">
    <text evidence="7">The sequence shown here is derived from an EMBL/GenBank/DDBJ whole genome shotgun (WGS) entry which is preliminary data.</text>
</comment>
<comment type="cofactor">
    <cofactor evidence="1">
        <name>FAD</name>
        <dbReference type="ChEBI" id="CHEBI:57692"/>
    </cofactor>
</comment>
<keyword evidence="5" id="KW-0560">Oxidoreductase</keyword>
<dbReference type="Gene3D" id="3.40.462.20">
    <property type="match status" value="1"/>
</dbReference>
<dbReference type="EMBL" id="JAPZBS010000005">
    <property type="protein sequence ID" value="KAJ5370261.1"/>
    <property type="molecule type" value="Genomic_DNA"/>
</dbReference>
<reference evidence="7" key="1">
    <citation type="submission" date="2022-11" db="EMBL/GenBank/DDBJ databases">
        <authorList>
            <person name="Petersen C."/>
        </authorList>
    </citation>
    <scope>NUCLEOTIDE SEQUENCE</scope>
    <source>
        <strain evidence="7">IBT 29864</strain>
    </source>
</reference>
<evidence type="ECO:0000313" key="7">
    <source>
        <dbReference type="EMBL" id="KAJ5370261.1"/>
    </source>
</evidence>
<evidence type="ECO:0000256" key="4">
    <source>
        <dbReference type="ARBA" id="ARBA00022827"/>
    </source>
</evidence>
<dbReference type="AlphaFoldDB" id="A0A9W9S1D7"/>
<dbReference type="Pfam" id="PF01565">
    <property type="entry name" value="FAD_binding_4"/>
    <property type="match status" value="1"/>
</dbReference>
<keyword evidence="4" id="KW-0274">FAD</keyword>
<name>A0A9W9S1D7_9EURO</name>
<feature type="domain" description="FAD-binding PCMH-type" evidence="6">
    <location>
        <begin position="119"/>
        <end position="299"/>
    </location>
</feature>
<dbReference type="SUPFAM" id="SSF56176">
    <property type="entry name" value="FAD-binding/transporter-associated domain-like"/>
    <property type="match status" value="1"/>
</dbReference>
<keyword evidence="3" id="KW-0285">Flavoprotein</keyword>
<dbReference type="Pfam" id="PF08031">
    <property type="entry name" value="BBE"/>
    <property type="match status" value="1"/>
</dbReference>
<sequence>MYQLILYALSFPLSLVTSPTYLAKCKSTPQSEAWPSHDDWGALNKSIGGCLIRTAPVASSCYDGNPYNSPHNCTKVKEQWSLSFYHAAWPESISYSIFANNSCIPPGINGATKERGCSIGGLPSYVVNATKEEQIETAMAWASKRNIRIVIKSTGHDLNGRATGAYALSIWTHNFQDIEHKSDWHIPGSKDTADVLICGGGTIWGSAYIAANEANRSVVGAEDVTVGLGGQSTNGGHGVLSFHHGLSSDHILQATVITTEGRRLVANDEQNQDIFWAIRGAGNGQFGVVTEFVIKTNPIPENAVSSSVTFYARDPSRPMEDAAWAAFAEFASQIPDMMDAGVTGTVDTMTGEMAQKYLKLPHAISGPAVSAKLFAFNTTVENMRAKLEKLVTDLQAASNGNLSLTITEPFSESFWSWAKPQFLSSNFAGSSRMFTGRLLGRAELSGLPKEDLNKYLRQILMAKHPEEGTLLRFDLQVGSGPARVDKKRWGSTHPFWRKAYTVTMAWGGHVNVTDDPKHALKDAIDWYEENKEPVWRKWAPKAGAYMNAANGFSRSWKHDFYGENYERLLKIKQKYDPTGSLWIYSGVGSDKWTYDLHSGLLCQADGS</sequence>
<dbReference type="OrthoDB" id="9983560at2759"/>
<dbReference type="InterPro" id="IPR006094">
    <property type="entry name" value="Oxid_FAD_bind_N"/>
</dbReference>
<evidence type="ECO:0000256" key="3">
    <source>
        <dbReference type="ARBA" id="ARBA00022630"/>
    </source>
</evidence>
<protein>
    <recommendedName>
        <fullName evidence="6">FAD-binding PCMH-type domain-containing protein</fullName>
    </recommendedName>
</protein>
<evidence type="ECO:0000256" key="2">
    <source>
        <dbReference type="ARBA" id="ARBA00005466"/>
    </source>
</evidence>
<proteinExistence type="inferred from homology"/>
<dbReference type="GeneID" id="81438461"/>
<dbReference type="RefSeq" id="XP_056554695.1">
    <property type="nucleotide sequence ID" value="XM_056699282.1"/>
</dbReference>
<dbReference type="Gene3D" id="3.30.465.10">
    <property type="match status" value="1"/>
</dbReference>
<dbReference type="InterPro" id="IPR012951">
    <property type="entry name" value="BBE"/>
</dbReference>
<dbReference type="InterPro" id="IPR036318">
    <property type="entry name" value="FAD-bd_PCMH-like_sf"/>
</dbReference>
<dbReference type="InterPro" id="IPR050416">
    <property type="entry name" value="FAD-linked_Oxidoreductase"/>
</dbReference>
<evidence type="ECO:0000256" key="1">
    <source>
        <dbReference type="ARBA" id="ARBA00001974"/>
    </source>
</evidence>
<gene>
    <name evidence="7" type="ORF">N7496_006353</name>
</gene>
<accession>A0A9W9S1D7</accession>
<dbReference type="GO" id="GO:0016491">
    <property type="term" value="F:oxidoreductase activity"/>
    <property type="evidence" value="ECO:0007669"/>
    <property type="project" value="UniProtKB-KW"/>
</dbReference>
<keyword evidence="8" id="KW-1185">Reference proteome</keyword>
<dbReference type="InterPro" id="IPR016166">
    <property type="entry name" value="FAD-bd_PCMH"/>
</dbReference>
<evidence type="ECO:0000313" key="8">
    <source>
        <dbReference type="Proteomes" id="UP001147782"/>
    </source>
</evidence>
<dbReference type="PANTHER" id="PTHR42973">
    <property type="entry name" value="BINDING OXIDOREDUCTASE, PUTATIVE (AFU_ORTHOLOGUE AFUA_1G17690)-RELATED"/>
    <property type="match status" value="1"/>
</dbReference>
<dbReference type="PROSITE" id="PS51387">
    <property type="entry name" value="FAD_PCMH"/>
    <property type="match status" value="1"/>
</dbReference>
<organism evidence="7 8">
    <name type="scientific">Penicillium cataractarum</name>
    <dbReference type="NCBI Taxonomy" id="2100454"/>
    <lineage>
        <taxon>Eukaryota</taxon>
        <taxon>Fungi</taxon>
        <taxon>Dikarya</taxon>
        <taxon>Ascomycota</taxon>
        <taxon>Pezizomycotina</taxon>
        <taxon>Eurotiomycetes</taxon>
        <taxon>Eurotiomycetidae</taxon>
        <taxon>Eurotiales</taxon>
        <taxon>Aspergillaceae</taxon>
        <taxon>Penicillium</taxon>
    </lineage>
</organism>
<dbReference type="PANTHER" id="PTHR42973:SF39">
    <property type="entry name" value="FAD-BINDING PCMH-TYPE DOMAIN-CONTAINING PROTEIN"/>
    <property type="match status" value="1"/>
</dbReference>
<comment type="similarity">
    <text evidence="2">Belongs to the oxygen-dependent FAD-linked oxidoreductase family.</text>
</comment>
<dbReference type="InterPro" id="IPR016169">
    <property type="entry name" value="FAD-bd_PCMH_sub2"/>
</dbReference>
<dbReference type="GO" id="GO:0071949">
    <property type="term" value="F:FAD binding"/>
    <property type="evidence" value="ECO:0007669"/>
    <property type="project" value="InterPro"/>
</dbReference>
<dbReference type="Proteomes" id="UP001147782">
    <property type="component" value="Unassembled WGS sequence"/>
</dbReference>